<dbReference type="PANTHER" id="PTHR46088">
    <property type="entry name" value="TUBULIN--TYROSINE LIGASE-LIKE PROTEIN 12"/>
    <property type="match status" value="1"/>
</dbReference>
<dbReference type="PANTHER" id="PTHR46088:SF1">
    <property type="entry name" value="TUBULIN--TYROSINE LIGASE-LIKE PROTEIN 12"/>
    <property type="match status" value="1"/>
</dbReference>
<evidence type="ECO:0000313" key="2">
    <source>
        <dbReference type="EMBL" id="CCD18613.1"/>
    </source>
</evidence>
<dbReference type="PROSITE" id="PS51221">
    <property type="entry name" value="TTL"/>
    <property type="match status" value="1"/>
</dbReference>
<dbReference type="Gene3D" id="3.30.470.20">
    <property type="entry name" value="ATP-grasp fold, B domain"/>
    <property type="match status" value="1"/>
</dbReference>
<proteinExistence type="predicted"/>
<dbReference type="InterPro" id="IPR057954">
    <property type="entry name" value="SET_TTL12"/>
</dbReference>
<evidence type="ECO:0000313" key="3">
    <source>
        <dbReference type="Proteomes" id="UP000009027"/>
    </source>
</evidence>
<name>F9WM62_TRYVY</name>
<dbReference type="InterPro" id="IPR027749">
    <property type="entry name" value="TTLL12"/>
</dbReference>
<dbReference type="OMA" id="WTPDCKR"/>
<dbReference type="VEuPathDB" id="TriTrypDB:TvY486_0013100"/>
<dbReference type="GO" id="GO:0005737">
    <property type="term" value="C:cytoplasm"/>
    <property type="evidence" value="ECO:0007669"/>
    <property type="project" value="TreeGrafter"/>
</dbReference>
<protein>
    <recommendedName>
        <fullName evidence="1">Tubulin--tyrosine ligase-like protein 12 SET-like domain-containing protein</fullName>
    </recommendedName>
</protein>
<accession>F9WM62</accession>
<gene>
    <name evidence="2" type="ORF">TvY486_0013100</name>
</gene>
<organism evidence="2 3">
    <name type="scientific">Trypanosoma vivax (strain Y486)</name>
    <dbReference type="NCBI Taxonomy" id="1055687"/>
    <lineage>
        <taxon>Eukaryota</taxon>
        <taxon>Discoba</taxon>
        <taxon>Euglenozoa</taxon>
        <taxon>Kinetoplastea</taxon>
        <taxon>Metakinetoplastina</taxon>
        <taxon>Trypanosomatida</taxon>
        <taxon>Trypanosomatidae</taxon>
        <taxon>Trypanosoma</taxon>
        <taxon>Duttonella</taxon>
    </lineage>
</organism>
<dbReference type="InterPro" id="IPR004344">
    <property type="entry name" value="TTL/TTLL_fam"/>
</dbReference>
<reference evidence="2 3" key="1">
    <citation type="journal article" date="2012" name="Proc. Natl. Acad. Sci. U.S.A.">
        <title>Antigenic diversity is generated by distinct evolutionary mechanisms in African trypanosome species.</title>
        <authorList>
            <person name="Jackson A.P."/>
            <person name="Berry A."/>
            <person name="Aslett M."/>
            <person name="Allison H.C."/>
            <person name="Burton P."/>
            <person name="Vavrova-Anderson J."/>
            <person name="Brown R."/>
            <person name="Browne H."/>
            <person name="Corton N."/>
            <person name="Hauser H."/>
            <person name="Gamble J."/>
            <person name="Gilderthorp R."/>
            <person name="Marcello L."/>
            <person name="McQuillan J."/>
            <person name="Otto T.D."/>
            <person name="Quail M.A."/>
            <person name="Sanders M.J."/>
            <person name="van Tonder A."/>
            <person name="Ginger M.L."/>
            <person name="Field M.C."/>
            <person name="Barry J.D."/>
            <person name="Hertz-Fowler C."/>
            <person name="Berriman M."/>
        </authorList>
    </citation>
    <scope>NUCLEOTIDE SEQUENCE</scope>
    <source>
        <strain evidence="2 3">Y486</strain>
    </source>
</reference>
<dbReference type="Pfam" id="PF03133">
    <property type="entry name" value="TTL"/>
    <property type="match status" value="1"/>
</dbReference>
<dbReference type="AlphaFoldDB" id="F9WM62"/>
<evidence type="ECO:0000259" key="1">
    <source>
        <dbReference type="Pfam" id="PF25556"/>
    </source>
</evidence>
<feature type="domain" description="Tubulin--tyrosine ligase-like protein 12 SET-like" evidence="1">
    <location>
        <begin position="73"/>
        <end position="218"/>
    </location>
</feature>
<dbReference type="EMBL" id="CAEX01001524">
    <property type="protein sequence ID" value="CCD18613.1"/>
    <property type="molecule type" value="Genomic_DNA"/>
</dbReference>
<keyword evidence="3" id="KW-1185">Reference proteome</keyword>
<dbReference type="Proteomes" id="UP000009027">
    <property type="component" value="Unassembled WGS sequence"/>
</dbReference>
<sequence>MKDFASFHALLDGWFEAHAIPVHLRVRLFEKLKNDVFDAGSSFALTRVSEGDAENEANAEDESNAITDSSSSYVLVTTRDVKANEDIWLVDHFCTFRLREFRRHLMADESLRKRLSDILSLPLSHADEAADTQSIFDCVWKKVWSYRLPSSPDDGVDDKLENYWFIHDEVGCAIIDITSGNGNMKLEPIPLCFPEKGGVFSVMWCVEDMEEGTIATRRATTVLEAVGGKEVLTLMYGDDGPGGSTDDGEAYRAAQRVCVNAWRQHMIQLRAAATAVPSRQPAAVQMSRLHSSHPSVSPLRVFTDSQQVSSHLTDARHFVVVDLPQEAHVVWISHRPIDSLDEFKHAYYISQFPEERFFTSKSGLLEMIQKRLGHVSWYQVGYDTTTHLREFIGDFIVRQGAAHRSECDGDVVLRDDVSQLLSCDGTNLWISKPANMARSIDMAVSANFSELLKTIETGPKVVSKYIANCATLRQRKFDLRFIVCVNSFSSAFTELEAYVYNVFWTRFAVEDYKLDEFDCYEKHWTVMNYSNPEKLLKLYDTDFIREFNDEYAAKGYGSFVWEAVVYPKILKMLREVFSLVTLEERDRRRCRGMYGVDVMVRIADAAESGGRALEPSLLEITFSPDCRRACEYNPSFFNDVFHTLFRGQPVNMTRL</sequence>
<dbReference type="Pfam" id="PF25556">
    <property type="entry name" value="SET_TTL"/>
    <property type="match status" value="1"/>
</dbReference>